<feature type="domain" description="Histidine kinase/HSP90-like ATPase" evidence="2">
    <location>
        <begin position="22"/>
        <end position="135"/>
    </location>
</feature>
<sequence>MAPDRSVSESSMNWSEMSLHLEARASQIAAARNWVAAQALENGVAGDRIPLLKLLASELVTNAVLHGPANGPLTVRVSTSDGQLRVEVDDEGLDPPQLRDPTATEMGGRGMILLARFSTRWSWDRRASGGKTVWFDFPL</sequence>
<dbReference type="Gene3D" id="3.30.565.10">
    <property type="entry name" value="Histidine kinase-like ATPase, C-terminal domain"/>
    <property type="match status" value="1"/>
</dbReference>
<dbReference type="InterPro" id="IPR036890">
    <property type="entry name" value="HATPase_C_sf"/>
</dbReference>
<accession>A0A512DBY2</accession>
<dbReference type="AlphaFoldDB" id="A0A512DBY2"/>
<keyword evidence="1" id="KW-0418">Kinase</keyword>
<dbReference type="Pfam" id="PF13581">
    <property type="entry name" value="HATPase_c_2"/>
    <property type="match status" value="1"/>
</dbReference>
<name>A0A512DBY2_9CELL</name>
<evidence type="ECO:0000313" key="4">
    <source>
        <dbReference type="Proteomes" id="UP000321181"/>
    </source>
</evidence>
<dbReference type="InterPro" id="IPR003594">
    <property type="entry name" value="HATPase_dom"/>
</dbReference>
<evidence type="ECO:0000259" key="2">
    <source>
        <dbReference type="Pfam" id="PF13581"/>
    </source>
</evidence>
<reference evidence="3 4" key="1">
    <citation type="submission" date="2019-07" db="EMBL/GenBank/DDBJ databases">
        <title>Whole genome shotgun sequence of Cellulomonas aerilata NBRC 106308.</title>
        <authorList>
            <person name="Hosoyama A."/>
            <person name="Uohara A."/>
            <person name="Ohji S."/>
            <person name="Ichikawa N."/>
        </authorList>
    </citation>
    <scope>NUCLEOTIDE SEQUENCE [LARGE SCALE GENOMIC DNA]</scope>
    <source>
        <strain evidence="3 4">NBRC 106308</strain>
    </source>
</reference>
<protein>
    <submittedName>
        <fullName evidence="3">Anti-sigma regulatory factor</fullName>
    </submittedName>
</protein>
<proteinExistence type="predicted"/>
<keyword evidence="1" id="KW-0808">Transferase</keyword>
<dbReference type="Proteomes" id="UP000321181">
    <property type="component" value="Unassembled WGS sequence"/>
</dbReference>
<dbReference type="EMBL" id="BJYY01000013">
    <property type="protein sequence ID" value="GEO33976.1"/>
    <property type="molecule type" value="Genomic_DNA"/>
</dbReference>
<keyword evidence="4" id="KW-1185">Reference proteome</keyword>
<gene>
    <name evidence="3" type="ORF">CAE01nite_17010</name>
</gene>
<evidence type="ECO:0000256" key="1">
    <source>
        <dbReference type="ARBA" id="ARBA00022527"/>
    </source>
</evidence>
<evidence type="ECO:0000313" key="3">
    <source>
        <dbReference type="EMBL" id="GEO33976.1"/>
    </source>
</evidence>
<dbReference type="SUPFAM" id="SSF55874">
    <property type="entry name" value="ATPase domain of HSP90 chaperone/DNA topoisomerase II/histidine kinase"/>
    <property type="match status" value="1"/>
</dbReference>
<dbReference type="GO" id="GO:0004674">
    <property type="term" value="F:protein serine/threonine kinase activity"/>
    <property type="evidence" value="ECO:0007669"/>
    <property type="project" value="UniProtKB-KW"/>
</dbReference>
<dbReference type="PANTHER" id="PTHR35526">
    <property type="entry name" value="ANTI-SIGMA-F FACTOR RSBW-RELATED"/>
    <property type="match status" value="1"/>
</dbReference>
<comment type="caution">
    <text evidence="3">The sequence shown here is derived from an EMBL/GenBank/DDBJ whole genome shotgun (WGS) entry which is preliminary data.</text>
</comment>
<organism evidence="3 4">
    <name type="scientific">Cellulomonas aerilata</name>
    <dbReference type="NCBI Taxonomy" id="515326"/>
    <lineage>
        <taxon>Bacteria</taxon>
        <taxon>Bacillati</taxon>
        <taxon>Actinomycetota</taxon>
        <taxon>Actinomycetes</taxon>
        <taxon>Micrococcales</taxon>
        <taxon>Cellulomonadaceae</taxon>
        <taxon>Cellulomonas</taxon>
    </lineage>
</organism>
<dbReference type="CDD" id="cd16936">
    <property type="entry name" value="HATPase_RsbW-like"/>
    <property type="match status" value="1"/>
</dbReference>
<dbReference type="InterPro" id="IPR050267">
    <property type="entry name" value="Anti-sigma-factor_SerPK"/>
</dbReference>
<dbReference type="PANTHER" id="PTHR35526:SF3">
    <property type="entry name" value="ANTI-SIGMA-F FACTOR RSBW"/>
    <property type="match status" value="1"/>
</dbReference>
<keyword evidence="1" id="KW-0723">Serine/threonine-protein kinase</keyword>